<protein>
    <submittedName>
        <fullName evidence="1">Uncharacterized protein</fullName>
    </submittedName>
</protein>
<name>A0A1H7N698_HALLR</name>
<evidence type="ECO:0000313" key="2">
    <source>
        <dbReference type="Proteomes" id="UP000183894"/>
    </source>
</evidence>
<reference evidence="1 2" key="1">
    <citation type="submission" date="2016-10" db="EMBL/GenBank/DDBJ databases">
        <authorList>
            <person name="de Groot N.N."/>
        </authorList>
    </citation>
    <scope>NUCLEOTIDE SEQUENCE [LARGE SCALE GENOMIC DNA]</scope>
    <source>
        <strain evidence="1 2">CDM_5</strain>
    </source>
</reference>
<accession>A0A1H7N698</accession>
<dbReference type="Proteomes" id="UP000183894">
    <property type="component" value="Unassembled WGS sequence"/>
</dbReference>
<dbReference type="AlphaFoldDB" id="A0A1H7N698"/>
<organism evidence="1 2">
    <name type="scientific">Haloferax larsenii</name>
    <dbReference type="NCBI Taxonomy" id="302484"/>
    <lineage>
        <taxon>Archaea</taxon>
        <taxon>Methanobacteriati</taxon>
        <taxon>Methanobacteriota</taxon>
        <taxon>Stenosarchaea group</taxon>
        <taxon>Halobacteria</taxon>
        <taxon>Halobacteriales</taxon>
        <taxon>Haloferacaceae</taxon>
        <taxon>Haloferax</taxon>
    </lineage>
</organism>
<dbReference type="RefSeq" id="WP_170836897.1">
    <property type="nucleotide sequence ID" value="NZ_FOAD01000003.1"/>
</dbReference>
<gene>
    <name evidence="1" type="ORF">SAMN04488691_103189</name>
</gene>
<sequence length="48" mass="5605">MFDYDPNHNDSTVYDDRDELEPEFLIDEQLAFGLGIEERDPAEDPLAF</sequence>
<dbReference type="EMBL" id="FOAD01000003">
    <property type="protein sequence ID" value="SEL18407.1"/>
    <property type="molecule type" value="Genomic_DNA"/>
</dbReference>
<evidence type="ECO:0000313" key="1">
    <source>
        <dbReference type="EMBL" id="SEL18407.1"/>
    </source>
</evidence>
<proteinExistence type="predicted"/>